<name>A0A921L4Z6_9BACT</name>
<gene>
    <name evidence="1" type="ORF">K8V40_01430</name>
</gene>
<protein>
    <recommendedName>
        <fullName evidence="3">AP2 domain-containing protein</fullName>
    </recommendedName>
</protein>
<evidence type="ECO:0000313" key="1">
    <source>
        <dbReference type="EMBL" id="HJF80303.1"/>
    </source>
</evidence>
<evidence type="ECO:0000313" key="2">
    <source>
        <dbReference type="Proteomes" id="UP000722357"/>
    </source>
</evidence>
<reference evidence="1" key="1">
    <citation type="journal article" date="2021" name="PeerJ">
        <title>Extensive microbial diversity within the chicken gut microbiome revealed by metagenomics and culture.</title>
        <authorList>
            <person name="Gilroy R."/>
            <person name="Ravi A."/>
            <person name="Getino M."/>
            <person name="Pursley I."/>
            <person name="Horton D.L."/>
            <person name="Alikhan N.F."/>
            <person name="Baker D."/>
            <person name="Gharbi K."/>
            <person name="Hall N."/>
            <person name="Watson M."/>
            <person name="Adriaenssens E.M."/>
            <person name="Foster-Nyarko E."/>
            <person name="Jarju S."/>
            <person name="Secka A."/>
            <person name="Antonio M."/>
            <person name="Oren A."/>
            <person name="Chaudhuri R.R."/>
            <person name="La Ragione R."/>
            <person name="Hildebrand F."/>
            <person name="Pallen M.J."/>
        </authorList>
    </citation>
    <scope>NUCLEOTIDE SEQUENCE</scope>
    <source>
        <strain evidence="1">9794</strain>
    </source>
</reference>
<reference evidence="1" key="2">
    <citation type="submission" date="2021-09" db="EMBL/GenBank/DDBJ databases">
        <authorList>
            <person name="Gilroy R."/>
        </authorList>
    </citation>
    <scope>NUCLEOTIDE SEQUENCE</scope>
    <source>
        <strain evidence="1">9794</strain>
    </source>
</reference>
<sequence>MREAFKITAGLRFGRLVVLKQVERKPDDKDKHFKWLCQCDCGKTCVVRSSNLRNGITKSCGCSKLDIKDITGQRFGRLIALKHIGLASNHVALWKCKCDCGKMIVARECNLHSGKTKSCGCLNVERTKETKIKHGKRHTRLYNIWSKMKERCYNPAREAYKYYGGKGVIVCDEWLNDFQKFHDWATTNGYKDNLTIDRINPDGNYEPNNCRWVTLSENVRQKYKSDFITIGDKSLTIHDWAQRLNLSQYALRNRYKEFGKEWVEKAIKTILETGDNTHIYKRKEYANGRIRHRKNTNTQQ</sequence>
<accession>A0A921L4Z6</accession>
<dbReference type="AlphaFoldDB" id="A0A921L4Z6"/>
<dbReference type="Proteomes" id="UP000722357">
    <property type="component" value="Unassembled WGS sequence"/>
</dbReference>
<evidence type="ECO:0008006" key="3">
    <source>
        <dbReference type="Google" id="ProtNLM"/>
    </source>
</evidence>
<comment type="caution">
    <text evidence="1">The sequence shown here is derived from an EMBL/GenBank/DDBJ whole genome shotgun (WGS) entry which is preliminary data.</text>
</comment>
<proteinExistence type="predicted"/>
<organism evidence="1 2">
    <name type="scientific">Phocaeicola plebeius</name>
    <dbReference type="NCBI Taxonomy" id="310297"/>
    <lineage>
        <taxon>Bacteria</taxon>
        <taxon>Pseudomonadati</taxon>
        <taxon>Bacteroidota</taxon>
        <taxon>Bacteroidia</taxon>
        <taxon>Bacteroidales</taxon>
        <taxon>Bacteroidaceae</taxon>
        <taxon>Phocaeicola</taxon>
    </lineage>
</organism>
<dbReference type="EMBL" id="DYWE01000016">
    <property type="protein sequence ID" value="HJF80303.1"/>
    <property type="molecule type" value="Genomic_DNA"/>
</dbReference>